<comment type="caution">
    <text evidence="2">The sequence shown here is derived from an EMBL/GenBank/DDBJ whole genome shotgun (WGS) entry which is preliminary data.</text>
</comment>
<dbReference type="AlphaFoldDB" id="K2SB08"/>
<reference evidence="2 3" key="1">
    <citation type="journal article" date="2012" name="BMC Genomics">
        <title>Tools to kill: Genome of one of the most destructive plant pathogenic fungi Macrophomina phaseolina.</title>
        <authorList>
            <person name="Islam M.S."/>
            <person name="Haque M.S."/>
            <person name="Islam M.M."/>
            <person name="Emdad E.M."/>
            <person name="Halim A."/>
            <person name="Hossen Q.M.M."/>
            <person name="Hossain M.Z."/>
            <person name="Ahmed B."/>
            <person name="Rahim S."/>
            <person name="Rahman M.S."/>
            <person name="Alam M.M."/>
            <person name="Hou S."/>
            <person name="Wan X."/>
            <person name="Saito J.A."/>
            <person name="Alam M."/>
        </authorList>
    </citation>
    <scope>NUCLEOTIDE SEQUENCE [LARGE SCALE GENOMIC DNA]</scope>
    <source>
        <strain evidence="2 3">MS6</strain>
    </source>
</reference>
<feature type="signal peptide" evidence="1">
    <location>
        <begin position="1"/>
        <end position="18"/>
    </location>
</feature>
<evidence type="ECO:0000313" key="2">
    <source>
        <dbReference type="EMBL" id="EKG22117.1"/>
    </source>
</evidence>
<feature type="chain" id="PRO_5003864902" evidence="1">
    <location>
        <begin position="19"/>
        <end position="85"/>
    </location>
</feature>
<accession>K2SB08</accession>
<dbReference type="EMBL" id="AHHD01000030">
    <property type="protein sequence ID" value="EKG22117.1"/>
    <property type="molecule type" value="Genomic_DNA"/>
</dbReference>
<name>K2SB08_MACPH</name>
<proteinExistence type="predicted"/>
<keyword evidence="1" id="KW-0732">Signal</keyword>
<dbReference type="Proteomes" id="UP000007129">
    <property type="component" value="Unassembled WGS sequence"/>
</dbReference>
<evidence type="ECO:0000313" key="3">
    <source>
        <dbReference type="Proteomes" id="UP000007129"/>
    </source>
</evidence>
<sequence length="85" mass="8980">MTNLVALLVFLPTTLALAAPPPQLPPAPQTINFIGDVSPDDNFDRAQLATEIGTNAQGQREFLQDGMLPIDCGSGDQPESCAFVP</sequence>
<dbReference type="HOGENOM" id="CLU_190841_0_0_1"/>
<evidence type="ECO:0000256" key="1">
    <source>
        <dbReference type="SAM" id="SignalP"/>
    </source>
</evidence>
<dbReference type="OrthoDB" id="10458407at2759"/>
<gene>
    <name evidence="2" type="ORF">MPH_00572</name>
</gene>
<protein>
    <submittedName>
        <fullName evidence="2">Uncharacterized protein</fullName>
    </submittedName>
</protein>
<dbReference type="InParanoid" id="K2SB08"/>
<organism evidence="2 3">
    <name type="scientific">Macrophomina phaseolina (strain MS6)</name>
    <name type="common">Charcoal rot fungus</name>
    <dbReference type="NCBI Taxonomy" id="1126212"/>
    <lineage>
        <taxon>Eukaryota</taxon>
        <taxon>Fungi</taxon>
        <taxon>Dikarya</taxon>
        <taxon>Ascomycota</taxon>
        <taxon>Pezizomycotina</taxon>
        <taxon>Dothideomycetes</taxon>
        <taxon>Dothideomycetes incertae sedis</taxon>
        <taxon>Botryosphaeriales</taxon>
        <taxon>Botryosphaeriaceae</taxon>
        <taxon>Macrophomina</taxon>
    </lineage>
</organism>
<dbReference type="VEuPathDB" id="FungiDB:MPH_00572"/>